<dbReference type="EMBL" id="RDQH01000328">
    <property type="protein sequence ID" value="RXI06616.1"/>
    <property type="molecule type" value="Genomic_DNA"/>
</dbReference>
<protein>
    <submittedName>
        <fullName evidence="1">Uncharacterized protein</fullName>
    </submittedName>
</protein>
<gene>
    <name evidence="1" type="ORF">DVH24_025752</name>
</gene>
<sequence>MHRLQIWGTQLKINAFGDKFQRAYMASRAKNHAMFVGVERQMKSLENSSKASPQTQIPIFNYKGNPLHQFLPQSQRKLLIRRLDVQDVWFLELLAHSINYFEILAIFANTYLVYHDVCYQAIFSMDAQNKDESLKAYLKRFLAEFAEVEKRDD</sequence>
<dbReference type="Proteomes" id="UP000290289">
    <property type="component" value="Chromosome 2"/>
</dbReference>
<comment type="caution">
    <text evidence="1">The sequence shown here is derived from an EMBL/GenBank/DDBJ whole genome shotgun (WGS) entry which is preliminary data.</text>
</comment>
<organism evidence="1 2">
    <name type="scientific">Malus domestica</name>
    <name type="common">Apple</name>
    <name type="synonym">Pyrus malus</name>
    <dbReference type="NCBI Taxonomy" id="3750"/>
    <lineage>
        <taxon>Eukaryota</taxon>
        <taxon>Viridiplantae</taxon>
        <taxon>Streptophyta</taxon>
        <taxon>Embryophyta</taxon>
        <taxon>Tracheophyta</taxon>
        <taxon>Spermatophyta</taxon>
        <taxon>Magnoliopsida</taxon>
        <taxon>eudicotyledons</taxon>
        <taxon>Gunneridae</taxon>
        <taxon>Pentapetalae</taxon>
        <taxon>rosids</taxon>
        <taxon>fabids</taxon>
        <taxon>Rosales</taxon>
        <taxon>Rosaceae</taxon>
        <taxon>Amygdaloideae</taxon>
        <taxon>Maleae</taxon>
        <taxon>Malus</taxon>
    </lineage>
</organism>
<proteinExistence type="predicted"/>
<name>A0A498KGW4_MALDO</name>
<keyword evidence="2" id="KW-1185">Reference proteome</keyword>
<dbReference type="AlphaFoldDB" id="A0A498KGW4"/>
<evidence type="ECO:0000313" key="1">
    <source>
        <dbReference type="EMBL" id="RXI06616.1"/>
    </source>
</evidence>
<accession>A0A498KGW4</accession>
<evidence type="ECO:0000313" key="2">
    <source>
        <dbReference type="Proteomes" id="UP000290289"/>
    </source>
</evidence>
<reference evidence="1 2" key="1">
    <citation type="submission" date="2018-10" db="EMBL/GenBank/DDBJ databases">
        <title>A high-quality apple genome assembly.</title>
        <authorList>
            <person name="Hu J."/>
        </authorList>
    </citation>
    <scope>NUCLEOTIDE SEQUENCE [LARGE SCALE GENOMIC DNA]</scope>
    <source>
        <strain evidence="2">cv. HFTH1</strain>
        <tissue evidence="1">Young leaf</tissue>
    </source>
</reference>